<dbReference type="PANTHER" id="PTHR23280:SF20">
    <property type="entry name" value="BAND 4.1-LIKE PROTEIN 3"/>
    <property type="match status" value="1"/>
</dbReference>
<dbReference type="GO" id="GO:0005886">
    <property type="term" value="C:plasma membrane"/>
    <property type="evidence" value="ECO:0007669"/>
    <property type="project" value="TreeGrafter"/>
</dbReference>
<feature type="compositionally biased region" description="Basic and acidic residues" evidence="1">
    <location>
        <begin position="49"/>
        <end position="61"/>
    </location>
</feature>
<dbReference type="Pfam" id="PF05902">
    <property type="entry name" value="4_1_CTD"/>
    <property type="match status" value="1"/>
</dbReference>
<organism evidence="3 4">
    <name type="scientific">Albula goreensis</name>
    <dbReference type="NCBI Taxonomy" id="1534307"/>
    <lineage>
        <taxon>Eukaryota</taxon>
        <taxon>Metazoa</taxon>
        <taxon>Chordata</taxon>
        <taxon>Craniata</taxon>
        <taxon>Vertebrata</taxon>
        <taxon>Euteleostomi</taxon>
        <taxon>Actinopterygii</taxon>
        <taxon>Neopterygii</taxon>
        <taxon>Teleostei</taxon>
        <taxon>Albuliformes</taxon>
        <taxon>Albulidae</taxon>
        <taxon>Albula</taxon>
    </lineage>
</organism>
<dbReference type="EMBL" id="JAERUA010000016">
    <property type="protein sequence ID" value="KAI1888956.1"/>
    <property type="molecule type" value="Genomic_DNA"/>
</dbReference>
<dbReference type="InterPro" id="IPR008379">
    <property type="entry name" value="Band_4.1_C"/>
</dbReference>
<dbReference type="GO" id="GO:0005856">
    <property type="term" value="C:cytoskeleton"/>
    <property type="evidence" value="ECO:0007669"/>
    <property type="project" value="InterPro"/>
</dbReference>
<evidence type="ECO:0000259" key="2">
    <source>
        <dbReference type="Pfam" id="PF05902"/>
    </source>
</evidence>
<gene>
    <name evidence="3" type="ORF">AGOR_G00174090</name>
</gene>
<dbReference type="GO" id="GO:0031032">
    <property type="term" value="P:actomyosin structure organization"/>
    <property type="evidence" value="ECO:0007669"/>
    <property type="project" value="TreeGrafter"/>
</dbReference>
<sequence length="306" mass="32723">MSPELTALLQSARDQISTVGWATSPSHSHTILKSTEQKETIILQTPVSEPEKKEEEQQQEKEQEEEEDEEVEEGKEKQAVTETQVLQDTGPPEQEPVVNMHVNEAADNAASVPSSAAIADTYADTIAAAAVAVTTATAAATPPCTARERASPCPSDASEEEAVGRDHPAALATSSPQAIAELEQEAEALSAEAAAAKPNFEQSLMFKMEAAGFSSITQEERQELTTMEEPVIHTETKTVTYESTQDDTSADAEPGILTSAQTITSETTSTTTTTHITKTVKGGISETRIEKRIVITGDADIDHDED</sequence>
<keyword evidence="4" id="KW-1185">Reference proteome</keyword>
<evidence type="ECO:0000313" key="3">
    <source>
        <dbReference type="EMBL" id="KAI1888956.1"/>
    </source>
</evidence>
<reference evidence="3" key="1">
    <citation type="submission" date="2021-01" db="EMBL/GenBank/DDBJ databases">
        <authorList>
            <person name="Zahm M."/>
            <person name="Roques C."/>
            <person name="Cabau C."/>
            <person name="Klopp C."/>
            <person name="Donnadieu C."/>
            <person name="Jouanno E."/>
            <person name="Lampietro C."/>
            <person name="Louis A."/>
            <person name="Herpin A."/>
            <person name="Echchiki A."/>
            <person name="Berthelot C."/>
            <person name="Parey E."/>
            <person name="Roest-Crollius H."/>
            <person name="Braasch I."/>
            <person name="Postlethwait J."/>
            <person name="Bobe J."/>
            <person name="Montfort J."/>
            <person name="Bouchez O."/>
            <person name="Begum T."/>
            <person name="Mejri S."/>
            <person name="Adams A."/>
            <person name="Chen W.-J."/>
            <person name="Guiguen Y."/>
        </authorList>
    </citation>
    <scope>NUCLEOTIDE SEQUENCE</scope>
    <source>
        <tissue evidence="3">Blood</tissue>
    </source>
</reference>
<dbReference type="AlphaFoldDB" id="A0A8T3CXE6"/>
<feature type="compositionally biased region" description="Polar residues" evidence="1">
    <location>
        <begin position="20"/>
        <end position="34"/>
    </location>
</feature>
<dbReference type="GO" id="GO:0005198">
    <property type="term" value="F:structural molecule activity"/>
    <property type="evidence" value="ECO:0007669"/>
    <property type="project" value="InterPro"/>
</dbReference>
<accession>A0A8T3CXE6</accession>
<feature type="compositionally biased region" description="Acidic residues" evidence="1">
    <location>
        <begin position="62"/>
        <end position="73"/>
    </location>
</feature>
<feature type="region of interest" description="Disordered" evidence="1">
    <location>
        <begin position="236"/>
        <end position="279"/>
    </location>
</feature>
<evidence type="ECO:0000256" key="1">
    <source>
        <dbReference type="SAM" id="MobiDB-lite"/>
    </source>
</evidence>
<dbReference type="OrthoDB" id="6589456at2759"/>
<name>A0A8T3CXE6_9TELE</name>
<comment type="caution">
    <text evidence="3">The sequence shown here is derived from an EMBL/GenBank/DDBJ whole genome shotgun (WGS) entry which is preliminary data.</text>
</comment>
<feature type="domain" description="Band 4.1 C-terminal" evidence="2">
    <location>
        <begin position="228"/>
        <end position="305"/>
    </location>
</feature>
<protein>
    <recommendedName>
        <fullName evidence="2">Band 4.1 C-terminal domain-containing protein</fullName>
    </recommendedName>
</protein>
<dbReference type="Proteomes" id="UP000829720">
    <property type="component" value="Unassembled WGS sequence"/>
</dbReference>
<feature type="compositionally biased region" description="Low complexity" evidence="1">
    <location>
        <begin position="258"/>
        <end position="279"/>
    </location>
</feature>
<feature type="region of interest" description="Disordered" evidence="1">
    <location>
        <begin position="138"/>
        <end position="170"/>
    </location>
</feature>
<proteinExistence type="predicted"/>
<dbReference type="PANTHER" id="PTHR23280">
    <property type="entry name" value="4.1 G PROTEIN"/>
    <property type="match status" value="1"/>
</dbReference>
<feature type="region of interest" description="Disordered" evidence="1">
    <location>
        <begin position="20"/>
        <end position="103"/>
    </location>
</feature>
<evidence type="ECO:0000313" key="4">
    <source>
        <dbReference type="Proteomes" id="UP000829720"/>
    </source>
</evidence>
<dbReference type="GO" id="GO:0003779">
    <property type="term" value="F:actin binding"/>
    <property type="evidence" value="ECO:0007669"/>
    <property type="project" value="InterPro"/>
</dbReference>